<name>D9SU51_CLOC7</name>
<evidence type="ECO:0000313" key="8">
    <source>
        <dbReference type="EMBL" id="ADL50889.1"/>
    </source>
</evidence>
<dbReference type="RefSeq" id="WP_010076260.1">
    <property type="nucleotide sequence ID" value="NC_014393.1"/>
</dbReference>
<dbReference type="STRING" id="573061.Clocel_1132"/>
<dbReference type="GO" id="GO:0046872">
    <property type="term" value="F:metal ion binding"/>
    <property type="evidence" value="ECO:0007669"/>
    <property type="project" value="UniProtKB-KW"/>
</dbReference>
<protein>
    <recommendedName>
        <fullName evidence="6">D-galactose/methyl-galactoside binding periplasmic protein MglB</fullName>
    </recommendedName>
</protein>
<comment type="subcellular location">
    <subcellularLocation>
        <location evidence="1">Cell envelope</location>
    </subcellularLocation>
</comment>
<dbReference type="OrthoDB" id="9769193at2"/>
<keyword evidence="3" id="KW-0479">Metal-binding</keyword>
<dbReference type="Gene3D" id="3.40.50.2300">
    <property type="match status" value="2"/>
</dbReference>
<evidence type="ECO:0000256" key="1">
    <source>
        <dbReference type="ARBA" id="ARBA00004196"/>
    </source>
</evidence>
<dbReference type="CDD" id="cd01539">
    <property type="entry name" value="PBP1_GGBP"/>
    <property type="match status" value="1"/>
</dbReference>
<feature type="domain" description="Periplasmic binding protein" evidence="7">
    <location>
        <begin position="55"/>
        <end position="319"/>
    </location>
</feature>
<evidence type="ECO:0000256" key="6">
    <source>
        <dbReference type="ARBA" id="ARBA00034344"/>
    </source>
</evidence>
<keyword evidence="9" id="KW-1185">Reference proteome</keyword>
<dbReference type="PANTHER" id="PTHR46847:SF1">
    <property type="entry name" value="D-ALLOSE-BINDING PERIPLASMIC PROTEIN-RELATED"/>
    <property type="match status" value="1"/>
</dbReference>
<evidence type="ECO:0000256" key="3">
    <source>
        <dbReference type="ARBA" id="ARBA00022723"/>
    </source>
</evidence>
<dbReference type="PANTHER" id="PTHR46847">
    <property type="entry name" value="D-ALLOSE-BINDING PERIPLASMIC PROTEIN-RELATED"/>
    <property type="match status" value="1"/>
</dbReference>
<dbReference type="GO" id="GO:0030313">
    <property type="term" value="C:cell envelope"/>
    <property type="evidence" value="ECO:0007669"/>
    <property type="project" value="UniProtKB-SubCell"/>
</dbReference>
<reference evidence="8 9" key="1">
    <citation type="submission" date="2010-08" db="EMBL/GenBank/DDBJ databases">
        <title>Complete sequence of Clostridium cellulovorans 743B.</title>
        <authorList>
            <consortium name="US DOE Joint Genome Institute"/>
            <person name="Lucas S."/>
            <person name="Copeland A."/>
            <person name="Lapidus A."/>
            <person name="Cheng J.-F."/>
            <person name="Bruce D."/>
            <person name="Goodwin L."/>
            <person name="Pitluck S."/>
            <person name="Chertkov O."/>
            <person name="Detter J.C."/>
            <person name="Han C."/>
            <person name="Tapia R."/>
            <person name="Land M."/>
            <person name="Hauser L."/>
            <person name="Chang Y.-J."/>
            <person name="Jeffries C."/>
            <person name="Kyrpides N."/>
            <person name="Ivanova N."/>
            <person name="Mikhailova N."/>
            <person name="Hemme C.L."/>
            <person name="Woyke T."/>
        </authorList>
    </citation>
    <scope>NUCLEOTIDE SEQUENCE [LARGE SCALE GENOMIC DNA]</scope>
    <source>
        <strain evidence="9">ATCC 35296 / DSM 3052 / OCM 3 / 743B</strain>
    </source>
</reference>
<keyword evidence="4" id="KW-0732">Signal</keyword>
<dbReference type="AlphaFoldDB" id="D9SU51"/>
<gene>
    <name evidence="8" type="ordered locus">Clocel_1132</name>
</gene>
<dbReference type="SUPFAM" id="SSF53822">
    <property type="entry name" value="Periplasmic binding protein-like I"/>
    <property type="match status" value="1"/>
</dbReference>
<dbReference type="Proteomes" id="UP000002730">
    <property type="component" value="Chromosome"/>
</dbReference>
<comment type="subunit">
    <text evidence="5">The ABC transporter complex is composed of one ATP-binding protein (MglA), two transmembrane proteins (MglC) and a solute-binding protein (MglB).</text>
</comment>
<organism evidence="8 9">
    <name type="scientific">Clostridium cellulovorans (strain ATCC 35296 / DSM 3052 / OCM 3 / 743B)</name>
    <dbReference type="NCBI Taxonomy" id="573061"/>
    <lineage>
        <taxon>Bacteria</taxon>
        <taxon>Bacillati</taxon>
        <taxon>Bacillota</taxon>
        <taxon>Clostridia</taxon>
        <taxon>Eubacteriales</taxon>
        <taxon>Clostridiaceae</taxon>
        <taxon>Clostridium</taxon>
    </lineage>
</organism>
<dbReference type="Pfam" id="PF13407">
    <property type="entry name" value="Peripla_BP_4"/>
    <property type="match status" value="1"/>
</dbReference>
<dbReference type="KEGG" id="ccb:Clocel_1132"/>
<dbReference type="InterPro" id="IPR044085">
    <property type="entry name" value="MglB-like_PBP1"/>
</dbReference>
<evidence type="ECO:0000256" key="4">
    <source>
        <dbReference type="ARBA" id="ARBA00022729"/>
    </source>
</evidence>
<dbReference type="HOGENOM" id="CLU_037628_3_1_9"/>
<dbReference type="InterPro" id="IPR028082">
    <property type="entry name" value="Peripla_BP_I"/>
</dbReference>
<dbReference type="eggNOG" id="COG1879">
    <property type="taxonomic scope" value="Bacteria"/>
</dbReference>
<dbReference type="GO" id="GO:0030246">
    <property type="term" value="F:carbohydrate binding"/>
    <property type="evidence" value="ECO:0007669"/>
    <property type="project" value="InterPro"/>
</dbReference>
<sequence length="349" mass="38657">MKIFHKLTLILLSLLILTLAIPEPKVNLTTIPCTNTEKPFKVGVLLGYTTAYLLSSFQEDLKKIESVNSSVVDFIFFDAQSNQNIQNEQLNSVLTENKVDLIVLHLVDPRNTKYAVDKIKSHNIPVAFIGYASIAEVNTYNKAYFVTTNPEQGGNMQGQILVDAWNKSRGMIDSNRDNIMQYILLLGDPSNVYSDLRTRSCLDAINNSNIHTQELASKVCYWREDLANDAVSNFFLQFGNRIEVIIANDDVMAIGAIKALQKYGYNAGNKMSNISVVGFDGVPEAIELIEKGDMTGTVVQDTAYVADNIFKITINMLNNRNPVEGTDCTIGPLGNIISIPNRGVIFSST</sequence>
<dbReference type="InterPro" id="IPR025997">
    <property type="entry name" value="SBP_2_dom"/>
</dbReference>
<dbReference type="EMBL" id="CP002160">
    <property type="protein sequence ID" value="ADL50889.1"/>
    <property type="molecule type" value="Genomic_DNA"/>
</dbReference>
<evidence type="ECO:0000256" key="2">
    <source>
        <dbReference type="ARBA" id="ARBA00007639"/>
    </source>
</evidence>
<evidence type="ECO:0000259" key="7">
    <source>
        <dbReference type="Pfam" id="PF13407"/>
    </source>
</evidence>
<evidence type="ECO:0000256" key="5">
    <source>
        <dbReference type="ARBA" id="ARBA00034323"/>
    </source>
</evidence>
<proteinExistence type="inferred from homology"/>
<evidence type="ECO:0000313" key="9">
    <source>
        <dbReference type="Proteomes" id="UP000002730"/>
    </source>
</evidence>
<accession>D9SU51</accession>
<comment type="similarity">
    <text evidence="2">Belongs to the bacterial solute-binding protein 2 family.</text>
</comment>